<dbReference type="AlphaFoldDB" id="D7DPP2"/>
<dbReference type="HOGENOM" id="CLU_2491948_0_0_4"/>
<reference evidence="2" key="1">
    <citation type="submission" date="2010-05" db="EMBL/GenBank/DDBJ databases">
        <title>Complete sequence of Methylotenera sp. 301.</title>
        <authorList>
            <person name="Lucas S."/>
            <person name="Copeland A."/>
            <person name="Lapidus A."/>
            <person name="Cheng J.-F."/>
            <person name="Bruce D."/>
            <person name="Goodwin L."/>
            <person name="Pitluck S."/>
            <person name="Clum A."/>
            <person name="Land M."/>
            <person name="Hauser L."/>
            <person name="Kyrpides N."/>
            <person name="Ivanova N."/>
            <person name="Chistoservova L."/>
            <person name="Kalyuzhnaya M."/>
            <person name="Woyke T."/>
        </authorList>
    </citation>
    <scope>NUCLEOTIDE SEQUENCE [LARGE SCALE GENOMIC DNA]</scope>
    <source>
        <strain evidence="2">301</strain>
    </source>
</reference>
<evidence type="ECO:0000313" key="1">
    <source>
        <dbReference type="EMBL" id="ADI29263.1"/>
    </source>
</evidence>
<sequence>MRSSARSTRASAAIDRLKRRSGNDNYSMSMNSGAMFSLLLATGGGESERLCEPMMMEDFVAFVNAYGPQTPKRVSKLDIEFSKQLTKKSE</sequence>
<proteinExistence type="predicted"/>
<dbReference type="KEGG" id="meh:M301_0879"/>
<dbReference type="EMBL" id="CP002056">
    <property type="protein sequence ID" value="ADI29263.1"/>
    <property type="molecule type" value="Genomic_DNA"/>
</dbReference>
<accession>D7DPP2</accession>
<gene>
    <name evidence="1" type="ordered locus">M301_0879</name>
</gene>
<keyword evidence="2" id="KW-1185">Reference proteome</keyword>
<name>D7DPP2_METV0</name>
<dbReference type="eggNOG" id="ENOG50331CV">
    <property type="taxonomic scope" value="Bacteria"/>
</dbReference>
<evidence type="ECO:0000313" key="2">
    <source>
        <dbReference type="Proteomes" id="UP000000383"/>
    </source>
</evidence>
<reference evidence="1 2" key="2">
    <citation type="journal article" date="2011" name="J. Bacteriol.">
        <title>Genomes of three methylotrophs from a single niche uncover genetic and metabolic divergence of Methylophilaceae.</title>
        <authorList>
            <person name="Lapidus A."/>
            <person name="Clum A."/>
            <person name="Labutti K."/>
            <person name="Kaluzhnaya M.G."/>
            <person name="Lim S."/>
            <person name="Beck D.A."/>
            <person name="Glavina Del Rio T."/>
            <person name="Nolan M."/>
            <person name="Mavromatis K."/>
            <person name="Huntemann M."/>
            <person name="Lucas S."/>
            <person name="Lidstrom M.E."/>
            <person name="Ivanova N."/>
            <person name="Chistoserdova L."/>
        </authorList>
    </citation>
    <scope>NUCLEOTIDE SEQUENCE [LARGE SCALE GENOMIC DNA]</scope>
    <source>
        <strain evidence="1 2">301</strain>
    </source>
</reference>
<dbReference type="RefSeq" id="WP_013147579.1">
    <property type="nucleotide sequence ID" value="NC_014207.1"/>
</dbReference>
<dbReference type="Proteomes" id="UP000000383">
    <property type="component" value="Chromosome"/>
</dbReference>
<protein>
    <submittedName>
        <fullName evidence="1">Uncharacterized protein</fullName>
    </submittedName>
</protein>
<organism evidence="1 2">
    <name type="scientific">Methylotenera versatilis (strain 301)</name>
    <dbReference type="NCBI Taxonomy" id="666681"/>
    <lineage>
        <taxon>Bacteria</taxon>
        <taxon>Pseudomonadati</taxon>
        <taxon>Pseudomonadota</taxon>
        <taxon>Betaproteobacteria</taxon>
        <taxon>Nitrosomonadales</taxon>
        <taxon>Methylophilaceae</taxon>
        <taxon>Methylotenera</taxon>
    </lineage>
</organism>
<dbReference type="OrthoDB" id="8538070at2"/>